<keyword evidence="1" id="KW-1185">Reference proteome</keyword>
<evidence type="ECO:0000313" key="1">
    <source>
        <dbReference type="Proteomes" id="UP000492821"/>
    </source>
</evidence>
<accession>A0A7E4VC00</accession>
<protein>
    <submittedName>
        <fullName evidence="2">DUF4255 domain-containing protein</fullName>
    </submittedName>
</protein>
<dbReference type="Proteomes" id="UP000492821">
    <property type="component" value="Unassembled WGS sequence"/>
</dbReference>
<dbReference type="WBParaSite" id="Pan_g19117.t1">
    <property type="protein sequence ID" value="Pan_g19117.t1"/>
    <property type="gene ID" value="Pan_g19117"/>
</dbReference>
<proteinExistence type="predicted"/>
<organism evidence="1 2">
    <name type="scientific">Panagrellus redivivus</name>
    <name type="common">Microworm</name>
    <dbReference type="NCBI Taxonomy" id="6233"/>
    <lineage>
        <taxon>Eukaryota</taxon>
        <taxon>Metazoa</taxon>
        <taxon>Ecdysozoa</taxon>
        <taxon>Nematoda</taxon>
        <taxon>Chromadorea</taxon>
        <taxon>Rhabditida</taxon>
        <taxon>Tylenchina</taxon>
        <taxon>Panagrolaimomorpha</taxon>
        <taxon>Panagrolaimoidea</taxon>
        <taxon>Panagrolaimidae</taxon>
        <taxon>Panagrellus</taxon>
    </lineage>
</organism>
<evidence type="ECO:0000313" key="2">
    <source>
        <dbReference type="WBParaSite" id="Pan_g19117.t1"/>
    </source>
</evidence>
<sequence>MHQNLAIYDFSQTAPGTSTFSHRISDPVYDYLSVLLQLNPNKPKLEVIFAISEFPSDTDRKCHASLLMIYYLTADQVSLENVLSPFFYNDFKHISSVSEAIKIIDSFGVKVPCIVRLAEPAENPYYVICRDVSIHVKGDLSMAVVVLYAFYQTFNAEYPKCLMSTMRIVGELLGLKHSTLTPQETDLIESLNLA</sequence>
<dbReference type="AlphaFoldDB" id="A0A7E4VC00"/>
<reference evidence="1" key="1">
    <citation type="journal article" date="2013" name="Genetics">
        <title>The draft genome and transcriptome of Panagrellus redivivus are shaped by the harsh demands of a free-living lifestyle.</title>
        <authorList>
            <person name="Srinivasan J."/>
            <person name="Dillman A.R."/>
            <person name="Macchietto M.G."/>
            <person name="Heikkinen L."/>
            <person name="Lakso M."/>
            <person name="Fracchia K.M."/>
            <person name="Antoshechkin I."/>
            <person name="Mortazavi A."/>
            <person name="Wong G."/>
            <person name="Sternberg P.W."/>
        </authorList>
    </citation>
    <scope>NUCLEOTIDE SEQUENCE [LARGE SCALE GENOMIC DNA]</scope>
    <source>
        <strain evidence="1">MT8872</strain>
    </source>
</reference>
<reference evidence="2" key="2">
    <citation type="submission" date="2020-10" db="UniProtKB">
        <authorList>
            <consortium name="WormBaseParasite"/>
        </authorList>
    </citation>
    <scope>IDENTIFICATION</scope>
</reference>
<name>A0A7E4VC00_PANRE</name>